<comment type="cofactor">
    <cofactor evidence="2">
        <name>Mg(2+)</name>
        <dbReference type="ChEBI" id="CHEBI:18420"/>
    </cofactor>
</comment>
<evidence type="ECO:0000256" key="1">
    <source>
        <dbReference type="ARBA" id="ARBA00001936"/>
    </source>
</evidence>
<dbReference type="GO" id="GO:0046872">
    <property type="term" value="F:metal ion binding"/>
    <property type="evidence" value="ECO:0007669"/>
    <property type="project" value="UniProtKB-KW"/>
</dbReference>
<evidence type="ECO:0000313" key="20">
    <source>
        <dbReference type="EMBL" id="CAE7741194.1"/>
    </source>
</evidence>
<comment type="pathway">
    <text evidence="4">Protein modification; protein glycosylation.</text>
</comment>
<reference evidence="20" key="1">
    <citation type="submission" date="2021-02" db="EMBL/GenBank/DDBJ databases">
        <authorList>
            <person name="Dougan E. K."/>
            <person name="Rhodes N."/>
            <person name="Thang M."/>
            <person name="Chan C."/>
        </authorList>
    </citation>
    <scope>NUCLEOTIDE SEQUENCE</scope>
</reference>
<evidence type="ECO:0000256" key="16">
    <source>
        <dbReference type="SAM" id="MobiDB-lite"/>
    </source>
</evidence>
<keyword evidence="12 17" id="KW-1133">Transmembrane helix</keyword>
<dbReference type="InterPro" id="IPR003674">
    <property type="entry name" value="Oligo_trans_STT3"/>
</dbReference>
<keyword evidence="13 17" id="KW-0472">Membrane</keyword>
<keyword evidence="14" id="KW-0464">Manganese</keyword>
<evidence type="ECO:0000256" key="2">
    <source>
        <dbReference type="ARBA" id="ARBA00001946"/>
    </source>
</evidence>
<feature type="transmembrane region" description="Helical" evidence="17">
    <location>
        <begin position="741"/>
        <end position="765"/>
    </location>
</feature>
<dbReference type="EC" id="2.4.99.18" evidence="6"/>
<feature type="transmembrane region" description="Helical" evidence="17">
    <location>
        <begin position="225"/>
        <end position="244"/>
    </location>
</feature>
<dbReference type="Pfam" id="PF21436">
    <property type="entry name" value="STT3-PglB_core"/>
    <property type="match status" value="1"/>
</dbReference>
<feature type="transmembrane region" description="Helical" evidence="17">
    <location>
        <begin position="576"/>
        <end position="599"/>
    </location>
</feature>
<dbReference type="PANTHER" id="PTHR13872">
    <property type="entry name" value="DOLICHYL-DIPHOSPHOOLIGOSACCHARIDE--PROTEIN GLYCOSYLTRANSFERASE SUBUNIT"/>
    <property type="match status" value="1"/>
</dbReference>
<evidence type="ECO:0000256" key="14">
    <source>
        <dbReference type="ARBA" id="ARBA00023211"/>
    </source>
</evidence>
<dbReference type="Gene3D" id="3.40.50.12610">
    <property type="match status" value="1"/>
</dbReference>
<dbReference type="UniPathway" id="UPA00378"/>
<comment type="caution">
    <text evidence="20">The sequence shown here is derived from an EMBL/GenBank/DDBJ whole genome shotgun (WGS) entry which is preliminary data.</text>
</comment>
<dbReference type="GO" id="GO:0004579">
    <property type="term" value="F:dolichyl-diphosphooligosaccharide-protein glycotransferase activity"/>
    <property type="evidence" value="ECO:0007669"/>
    <property type="project" value="UniProtKB-EC"/>
</dbReference>
<feature type="transmembrane region" description="Helical" evidence="17">
    <location>
        <begin position="119"/>
        <end position="138"/>
    </location>
</feature>
<evidence type="ECO:0000256" key="5">
    <source>
        <dbReference type="ARBA" id="ARBA00010810"/>
    </source>
</evidence>
<feature type="domain" description="Oligosaccharyl transferase STT3 N-terminal" evidence="18">
    <location>
        <begin position="357"/>
        <end position="458"/>
    </location>
</feature>
<evidence type="ECO:0000256" key="9">
    <source>
        <dbReference type="ARBA" id="ARBA00022692"/>
    </source>
</evidence>
<feature type="transmembrane region" description="Helical" evidence="17">
    <location>
        <begin position="158"/>
        <end position="175"/>
    </location>
</feature>
<accession>A0A812XF59</accession>
<keyword evidence="8" id="KW-0808">Transferase</keyword>
<evidence type="ECO:0000256" key="6">
    <source>
        <dbReference type="ARBA" id="ARBA00012605"/>
    </source>
</evidence>
<evidence type="ECO:0000256" key="3">
    <source>
        <dbReference type="ARBA" id="ARBA00004127"/>
    </source>
</evidence>
<dbReference type="InterPro" id="IPR008521">
    <property type="entry name" value="Mg_trans_NIPA"/>
</dbReference>
<feature type="compositionally biased region" description="Basic and acidic residues" evidence="16">
    <location>
        <begin position="824"/>
        <end position="848"/>
    </location>
</feature>
<dbReference type="GO" id="GO:0015095">
    <property type="term" value="F:magnesium ion transmembrane transporter activity"/>
    <property type="evidence" value="ECO:0007669"/>
    <property type="project" value="InterPro"/>
</dbReference>
<comment type="catalytic activity">
    <reaction evidence="15">
        <text>a di-trans,poly-cis-dolichyl diphosphooligosaccharide + L-asparaginyl-[protein] = N(4)-(oligosaccharide-(1-&gt;4)-N-acetyl-beta-D-glucosaminyl-(1-&gt;4)-N-acetyl-beta-D-glucosaminyl)-L-asparaginyl-[protein] + a di-trans,poly-cis-dolichyl diphosphate + H(+)</text>
        <dbReference type="Rhea" id="RHEA:22980"/>
        <dbReference type="Rhea" id="RHEA-COMP:12804"/>
        <dbReference type="Rhea" id="RHEA-COMP:12805"/>
        <dbReference type="Rhea" id="RHEA-COMP:19506"/>
        <dbReference type="Rhea" id="RHEA-COMP:19509"/>
        <dbReference type="ChEBI" id="CHEBI:15378"/>
        <dbReference type="ChEBI" id="CHEBI:50347"/>
        <dbReference type="ChEBI" id="CHEBI:57497"/>
        <dbReference type="ChEBI" id="CHEBI:57570"/>
        <dbReference type="ChEBI" id="CHEBI:132529"/>
        <dbReference type="EC" id="2.4.99.18"/>
    </reaction>
</comment>
<feature type="domain" description="STT3/PglB/AglB core" evidence="19">
    <location>
        <begin position="990"/>
        <end position="1045"/>
    </location>
</feature>
<feature type="transmembrane region" description="Helical" evidence="17">
    <location>
        <begin position="341"/>
        <end position="362"/>
    </location>
</feature>
<evidence type="ECO:0000259" key="19">
    <source>
        <dbReference type="Pfam" id="PF21436"/>
    </source>
</evidence>
<keyword evidence="10" id="KW-0479">Metal-binding</keyword>
<comment type="cofactor">
    <cofactor evidence="1">
        <name>Mn(2+)</name>
        <dbReference type="ChEBI" id="CHEBI:29035"/>
    </cofactor>
</comment>
<comment type="similarity">
    <text evidence="5">Belongs to the STT3 family.</text>
</comment>
<evidence type="ECO:0000256" key="12">
    <source>
        <dbReference type="ARBA" id="ARBA00022989"/>
    </source>
</evidence>
<comment type="subcellular location">
    <subcellularLocation>
        <location evidence="3">Endomembrane system</location>
        <topology evidence="3">Multi-pass membrane protein</topology>
    </subcellularLocation>
</comment>
<feature type="region of interest" description="Disordered" evidence="16">
    <location>
        <begin position="816"/>
        <end position="860"/>
    </location>
</feature>
<feature type="transmembrane region" description="Helical" evidence="17">
    <location>
        <begin position="611"/>
        <end position="632"/>
    </location>
</feature>
<dbReference type="OrthoDB" id="10261066at2759"/>
<sequence length="1214" mass="134344">MNVSGTGNEIQVLPQSTGNSGSYWFLGVCLAVLGTLAGTIGKQMVRYSKLVKENQKQQEGNCLLVTGLALQVALNPACDVAGYALAPASVIAPVTGMDIVWNTLIAPCSLGETLTPRRLISAAIIFFTATTSVFFRQINEVNWSAEYVQHVLLQSRTMVYGLCFTGWFLFNTLVLMKYPDGSAVRGFSLGATAGTLAGNMWCTKIVAVLLEQCFGGNCLAWTKPVSWIATIAAILFSTTNLYFISTGLQSYEALFMVTVFMGSNIVTNSLSAIVVLAEMDEAPWWKLGGYVLCILGMMAGLVLLTEGEKESPRASRFTRVDEVELSDVRGRSALLFPFRQAFKAVLIVLQTLLILYGAYAAYDIRLYPIKDYGYIIHEFDPWFNYRAAEYLAEHGLQKFLQWYDYESWYPLGRPIGTTIYPGMQMTAVWTWEAMKKVGEFKIETPSLVLALRPLISNLKKSGWKFLPSIKASYEFSPMSVNDICCMIPPWFGSYASIFTGLLAYEISRSVNAGVCATLIMAVIPAHLMRSVGGEFDNEAVAVTAICSTFWLWLLSVRTPKHWPVGLFAGLSYIYMVAAWGGYIFVINMVGIHAAMLVALGRFNSGVHKAYSIFYVVGILGAMQIPVVGLQPLRSVEQLGPLMVFMGYQVLAFCDFQRRRQNMQAVEFAIYRTKVVALLIVATLIVCAALYPTGYFGPISSRIRGLFVKHTKTGNPLVDSVAEHQPANPSMYASYLNLPLDYALLGGFVCLGRRNNGFLFLCLYGFIAQHFSGKMSRLVLICGPIVSVACGIWCGFILDQLIEPFLLLLGKKGYTPPTPAPSEAGGKKPPDSGKSEGPKGKAAAKDSGKAKKAPKKSNSAPVEIDWTLEEWEEDRRPGGANQLLRVMESQVKKSVSELDTYREVRATMDNNVGVVAGRAVMSVVLVFYALYLSSLSVKIPTFIRHCDQVARSLSNPQVVFMSRDRQGNSFIVDDYLKGYQWIDQNTPKDARVMAWWDYGYQITGIAKRTSIADGNTWNHEHIATLGRTLTSSEKKAHNAIRHLADYVLVWAGGGGDDLAKSPHLARIGNSVFPDHCGDDDPKCNKFSFYADHSPTPMMARSLLYKLCQHNVSPGVKVNERLFKEVHTTKHGLMRVYQVMNVSQESKDWVADPKNRICDAPGSWYCVGQYPPALEKLISKRKNFAQIEDFNRQGGKSAYTKLIEKELHGASSNEDL</sequence>
<dbReference type="PANTHER" id="PTHR13872:SF1">
    <property type="entry name" value="DOLICHYL-DIPHOSPHOOLIGOSACCHARIDE--PROTEIN GLYCOSYLTRANSFERASE SUBUNIT STT3B"/>
    <property type="match status" value="1"/>
</dbReference>
<evidence type="ECO:0000256" key="17">
    <source>
        <dbReference type="SAM" id="Phobius"/>
    </source>
</evidence>
<evidence type="ECO:0000256" key="13">
    <source>
        <dbReference type="ARBA" id="ARBA00023136"/>
    </source>
</evidence>
<feature type="transmembrane region" description="Helical" evidence="17">
    <location>
        <begin position="777"/>
        <end position="797"/>
    </location>
</feature>
<dbReference type="GO" id="GO:0016020">
    <property type="term" value="C:membrane"/>
    <property type="evidence" value="ECO:0007669"/>
    <property type="project" value="InterPro"/>
</dbReference>
<keyword evidence="9 17" id="KW-0812">Transmembrane</keyword>
<dbReference type="InterPro" id="IPR037185">
    <property type="entry name" value="EmrE-like"/>
</dbReference>
<dbReference type="Proteomes" id="UP000649617">
    <property type="component" value="Unassembled WGS sequence"/>
</dbReference>
<dbReference type="FunFam" id="3.40.50.12610:FF:000003">
    <property type="entry name" value="Oligosaccharyl transferase-like protein"/>
    <property type="match status" value="1"/>
</dbReference>
<feature type="transmembrane region" description="Helical" evidence="17">
    <location>
        <begin position="253"/>
        <end position="277"/>
    </location>
</feature>
<dbReference type="Pfam" id="PF02516">
    <property type="entry name" value="STT3"/>
    <property type="match status" value="2"/>
</dbReference>
<evidence type="ECO:0000256" key="7">
    <source>
        <dbReference type="ARBA" id="ARBA00022676"/>
    </source>
</evidence>
<feature type="transmembrane region" description="Helical" evidence="17">
    <location>
        <begin position="539"/>
        <end position="556"/>
    </location>
</feature>
<name>A0A812XF59_SYMPI</name>
<feature type="transmembrane region" description="Helical" evidence="17">
    <location>
        <begin position="22"/>
        <end position="40"/>
    </location>
</feature>
<organism evidence="20 21">
    <name type="scientific">Symbiodinium pilosum</name>
    <name type="common">Dinoflagellate</name>
    <dbReference type="NCBI Taxonomy" id="2952"/>
    <lineage>
        <taxon>Eukaryota</taxon>
        <taxon>Sar</taxon>
        <taxon>Alveolata</taxon>
        <taxon>Dinophyceae</taxon>
        <taxon>Suessiales</taxon>
        <taxon>Symbiodiniaceae</taxon>
        <taxon>Symbiodinium</taxon>
    </lineage>
</organism>
<dbReference type="SUPFAM" id="SSF103481">
    <property type="entry name" value="Multidrug resistance efflux transporter EmrE"/>
    <property type="match status" value="1"/>
</dbReference>
<proteinExistence type="inferred from homology"/>
<feature type="transmembrane region" description="Helical" evidence="17">
    <location>
        <begin position="283"/>
        <end position="304"/>
    </location>
</feature>
<keyword evidence="7" id="KW-0328">Glycosyltransferase</keyword>
<gene>
    <name evidence="20" type="primary">Stt3b</name>
    <name evidence="20" type="ORF">SPIL2461_LOCUS21330</name>
</gene>
<protein>
    <recommendedName>
        <fullName evidence="6">dolichyl-diphosphooligosaccharide--protein glycotransferase</fullName>
        <ecNumber evidence="6">2.4.99.18</ecNumber>
    </recommendedName>
</protein>
<dbReference type="InterPro" id="IPR048307">
    <property type="entry name" value="STT3_N"/>
</dbReference>
<evidence type="ECO:0000256" key="10">
    <source>
        <dbReference type="ARBA" id="ARBA00022723"/>
    </source>
</evidence>
<evidence type="ECO:0000256" key="11">
    <source>
        <dbReference type="ARBA" id="ARBA00022842"/>
    </source>
</evidence>
<evidence type="ECO:0000256" key="4">
    <source>
        <dbReference type="ARBA" id="ARBA00004922"/>
    </source>
</evidence>
<feature type="transmembrane region" description="Helical" evidence="17">
    <location>
        <begin position="638"/>
        <end position="655"/>
    </location>
</feature>
<evidence type="ECO:0000313" key="21">
    <source>
        <dbReference type="Proteomes" id="UP000649617"/>
    </source>
</evidence>
<dbReference type="AlphaFoldDB" id="A0A812XF59"/>
<evidence type="ECO:0000256" key="15">
    <source>
        <dbReference type="ARBA" id="ARBA00048829"/>
    </source>
</evidence>
<dbReference type="Pfam" id="PF05653">
    <property type="entry name" value="Mg_trans_NIPA"/>
    <property type="match status" value="1"/>
</dbReference>
<keyword evidence="11" id="KW-0460">Magnesium</keyword>
<evidence type="ECO:0000256" key="8">
    <source>
        <dbReference type="ARBA" id="ARBA00022679"/>
    </source>
</evidence>
<keyword evidence="21" id="KW-1185">Reference proteome</keyword>
<feature type="domain" description="Oligosaccharyl transferase STT3 N-terminal" evidence="18">
    <location>
        <begin position="475"/>
        <end position="779"/>
    </location>
</feature>
<dbReference type="GO" id="GO:0012505">
    <property type="term" value="C:endomembrane system"/>
    <property type="evidence" value="ECO:0007669"/>
    <property type="project" value="UniProtKB-SubCell"/>
</dbReference>
<evidence type="ECO:0000259" key="18">
    <source>
        <dbReference type="Pfam" id="PF02516"/>
    </source>
</evidence>
<feature type="transmembrane region" description="Helical" evidence="17">
    <location>
        <begin position="667"/>
        <end position="690"/>
    </location>
</feature>
<dbReference type="InterPro" id="IPR048999">
    <property type="entry name" value="STT3-PglB_core"/>
</dbReference>
<dbReference type="EMBL" id="CAJNIZ010046148">
    <property type="protein sequence ID" value="CAE7741194.1"/>
    <property type="molecule type" value="Genomic_DNA"/>
</dbReference>